<evidence type="ECO:0000313" key="5">
    <source>
        <dbReference type="Proteomes" id="UP000187209"/>
    </source>
</evidence>
<feature type="transmembrane region" description="Helical" evidence="2">
    <location>
        <begin position="175"/>
        <end position="194"/>
    </location>
</feature>
<reference evidence="4 5" key="1">
    <citation type="submission" date="2016-11" db="EMBL/GenBank/DDBJ databases">
        <title>The macronuclear genome of Stentor coeruleus: a giant cell with tiny introns.</title>
        <authorList>
            <person name="Slabodnick M."/>
            <person name="Ruby J.G."/>
            <person name="Reiff S.B."/>
            <person name="Swart E.C."/>
            <person name="Gosai S."/>
            <person name="Prabakaran S."/>
            <person name="Witkowska E."/>
            <person name="Larue G.E."/>
            <person name="Fisher S."/>
            <person name="Freeman R.M."/>
            <person name="Gunawardena J."/>
            <person name="Chu W."/>
            <person name="Stover N.A."/>
            <person name="Gregory B.D."/>
            <person name="Nowacki M."/>
            <person name="Derisi J."/>
            <person name="Roy S.W."/>
            <person name="Marshall W.F."/>
            <person name="Sood P."/>
        </authorList>
    </citation>
    <scope>NUCLEOTIDE SEQUENCE [LARGE SCALE GENOMIC DNA]</scope>
    <source>
        <strain evidence="4">WM001</strain>
    </source>
</reference>
<evidence type="ECO:0000256" key="2">
    <source>
        <dbReference type="SAM" id="Phobius"/>
    </source>
</evidence>
<dbReference type="SUPFAM" id="SSF81324">
    <property type="entry name" value="Voltage-gated potassium channels"/>
    <property type="match status" value="1"/>
</dbReference>
<dbReference type="OrthoDB" id="73653at2759"/>
<dbReference type="Proteomes" id="UP000187209">
    <property type="component" value="Unassembled WGS sequence"/>
</dbReference>
<feature type="transmembrane region" description="Helical" evidence="2">
    <location>
        <begin position="228"/>
        <end position="250"/>
    </location>
</feature>
<sequence>MLGQSLIRTDTINMNANKSGEIFMLSGTEKHFDNWRSSELVAACFAFLGLVFAALDYEFYFSDSRTHNNCAQKSINETFRYLIVMCSFVAMVFLFFRHYVKTIWKDCLIMTEDGNPSASIIADVAKQYKNTSSIFKPNFFAEMFLMLILPYPGMRTHVTIPLWYQGNYINTCYDLSELFFCIMFLRLLFVLRAASNYTPFENFVARRYCHRYNVKTNMKFAFKCLMKSYPIIIVIFVIGIPSLIIFGCMVRIFERPLMDINLKEWDDPLNGIWYMFATMSTIGYGDYYPISYPGRAVAFFGYLIGGFIFALIMVSVQKEVSLNEGQAKAFNIVNLTESAVMVMQAFARYVVAKNKVGETPSTKGKYRSLKRAINHFKDKKLEIEDLRNQNDGENAQLQESVRIIKDELNEVHKKISLLSELAAKKKKPKKH</sequence>
<feature type="transmembrane region" description="Helical" evidence="2">
    <location>
        <begin position="81"/>
        <end position="100"/>
    </location>
</feature>
<evidence type="ECO:0000256" key="1">
    <source>
        <dbReference type="SAM" id="Coils"/>
    </source>
</evidence>
<keyword evidence="2" id="KW-1133">Transmembrane helix</keyword>
<accession>A0A1R2D4D5</accession>
<dbReference type="EMBL" id="MPUH01000003">
    <property type="protein sequence ID" value="OMJ96125.1"/>
    <property type="molecule type" value="Genomic_DNA"/>
</dbReference>
<dbReference type="GO" id="GO:0016020">
    <property type="term" value="C:membrane"/>
    <property type="evidence" value="ECO:0007669"/>
    <property type="project" value="InterPro"/>
</dbReference>
<protein>
    <recommendedName>
        <fullName evidence="3">Potassium channel domain-containing protein</fullName>
    </recommendedName>
</protein>
<feature type="domain" description="Potassium channel" evidence="3">
    <location>
        <begin position="253"/>
        <end position="318"/>
    </location>
</feature>
<name>A0A1R2D4D5_9CILI</name>
<evidence type="ECO:0000259" key="3">
    <source>
        <dbReference type="Pfam" id="PF07885"/>
    </source>
</evidence>
<dbReference type="GO" id="GO:0016286">
    <property type="term" value="F:small conductance calcium-activated potassium channel activity"/>
    <property type="evidence" value="ECO:0007669"/>
    <property type="project" value="InterPro"/>
</dbReference>
<dbReference type="AlphaFoldDB" id="A0A1R2D4D5"/>
<keyword evidence="2" id="KW-0472">Membrane</keyword>
<keyword evidence="5" id="KW-1185">Reference proteome</keyword>
<proteinExistence type="predicted"/>
<evidence type="ECO:0000313" key="4">
    <source>
        <dbReference type="EMBL" id="OMJ96125.1"/>
    </source>
</evidence>
<feature type="transmembrane region" description="Helical" evidence="2">
    <location>
        <begin position="296"/>
        <end position="316"/>
    </location>
</feature>
<feature type="coiled-coil region" evidence="1">
    <location>
        <begin position="369"/>
        <end position="414"/>
    </location>
</feature>
<dbReference type="InterPro" id="IPR013099">
    <property type="entry name" value="K_chnl_dom"/>
</dbReference>
<keyword evidence="2" id="KW-0812">Transmembrane</keyword>
<dbReference type="InterPro" id="IPR015449">
    <property type="entry name" value="K_chnl_Ca-activ_SK"/>
</dbReference>
<feature type="transmembrane region" description="Helical" evidence="2">
    <location>
        <begin position="40"/>
        <end position="60"/>
    </location>
</feature>
<dbReference type="PANTHER" id="PTHR10153">
    <property type="entry name" value="SMALL CONDUCTANCE CALCIUM-ACTIVATED POTASSIUM CHANNEL"/>
    <property type="match status" value="1"/>
</dbReference>
<dbReference type="Gene3D" id="1.10.287.70">
    <property type="match status" value="1"/>
</dbReference>
<gene>
    <name evidence="4" type="ORF">SteCoe_302</name>
</gene>
<comment type="caution">
    <text evidence="4">The sequence shown here is derived from an EMBL/GenBank/DDBJ whole genome shotgun (WGS) entry which is preliminary data.</text>
</comment>
<dbReference type="Pfam" id="PF07885">
    <property type="entry name" value="Ion_trans_2"/>
    <property type="match status" value="1"/>
</dbReference>
<feature type="transmembrane region" description="Helical" evidence="2">
    <location>
        <begin position="134"/>
        <end position="154"/>
    </location>
</feature>
<organism evidence="4 5">
    <name type="scientific">Stentor coeruleus</name>
    <dbReference type="NCBI Taxonomy" id="5963"/>
    <lineage>
        <taxon>Eukaryota</taxon>
        <taxon>Sar</taxon>
        <taxon>Alveolata</taxon>
        <taxon>Ciliophora</taxon>
        <taxon>Postciliodesmatophora</taxon>
        <taxon>Heterotrichea</taxon>
        <taxon>Heterotrichida</taxon>
        <taxon>Stentoridae</taxon>
        <taxon>Stentor</taxon>
    </lineage>
</organism>
<keyword evidence="1" id="KW-0175">Coiled coil</keyword>